<gene>
    <name evidence="1" type="ORF">TST_0568</name>
</gene>
<reference evidence="2" key="1">
    <citation type="journal article" date="2018" name="Science">
        <title>A primordial and reversible TCA cycle in a facultatively chemolithoautotrophic thermophile.</title>
        <authorList>
            <person name="Nunoura T."/>
            <person name="Chikaraishi Y."/>
            <person name="Izaki R."/>
            <person name="Suwa T."/>
            <person name="Sato T."/>
            <person name="Harada T."/>
            <person name="Mori K."/>
            <person name="Kato Y."/>
            <person name="Miyazaki M."/>
            <person name="Shimamura S."/>
            <person name="Yanagawa K."/>
            <person name="Shuto A."/>
            <person name="Ohkouchi N."/>
            <person name="Fujita N."/>
            <person name="Takaki Y."/>
            <person name="Atomi H."/>
            <person name="Takai K."/>
        </authorList>
    </citation>
    <scope>NUCLEOTIDE SEQUENCE [LARGE SCALE GENOMIC DNA]</scope>
    <source>
        <strain evidence="2">DSM 17441 / JCM 13301 / NBRC 103674 / ABI70S6</strain>
    </source>
</reference>
<dbReference type="STRING" id="1298851.TST_0568"/>
<sequence length="92" mass="10819">MSHLHLENIKPVKAFFQELQKLYPAPWHHHEVRVEGKDGYEYKIFIPEGRPDMIAVVCEPKEIYEVFEHLEDACKFLKEKVGLALLPKKCKS</sequence>
<accession>A0A0S3QSS4</accession>
<evidence type="ECO:0000313" key="1">
    <source>
        <dbReference type="EMBL" id="BAT71374.1"/>
    </source>
</evidence>
<dbReference type="KEGG" id="ttk:TST_0568"/>
<keyword evidence="2" id="KW-1185">Reference proteome</keyword>
<dbReference type="AlphaFoldDB" id="A0A0S3QSS4"/>
<dbReference type="RefSeq" id="WP_068549295.1">
    <property type="nucleotide sequence ID" value="NZ_AP013035.1"/>
</dbReference>
<dbReference type="Proteomes" id="UP000063234">
    <property type="component" value="Chromosome"/>
</dbReference>
<protein>
    <submittedName>
        <fullName evidence="1">Uncharacterized protein</fullName>
    </submittedName>
</protein>
<proteinExistence type="predicted"/>
<name>A0A0S3QSS4_THET7</name>
<evidence type="ECO:0000313" key="2">
    <source>
        <dbReference type="Proteomes" id="UP000063234"/>
    </source>
</evidence>
<organism evidence="1 2">
    <name type="scientific">Thermosulfidibacter takaii (strain DSM 17441 / JCM 13301 / NBRC 103674 / ABI70S6)</name>
    <dbReference type="NCBI Taxonomy" id="1298851"/>
    <lineage>
        <taxon>Bacteria</taxon>
        <taxon>Pseudomonadati</taxon>
        <taxon>Thermosulfidibacterota</taxon>
        <taxon>Thermosulfidibacteria</taxon>
        <taxon>Thermosulfidibacterales</taxon>
        <taxon>Thermosulfidibacteraceae</taxon>
    </lineage>
</organism>
<dbReference type="EMBL" id="AP013035">
    <property type="protein sequence ID" value="BAT71374.1"/>
    <property type="molecule type" value="Genomic_DNA"/>
</dbReference>